<dbReference type="EMBL" id="PDVP01000001">
    <property type="protein sequence ID" value="PHP68648.1"/>
    <property type="molecule type" value="Genomic_DNA"/>
</dbReference>
<sequence>MNQEAARFCPRCGNPLSDGETFCWQCGAPVASDEGDRRVPVAAQAAAGAASVLLWAFCWAGAWAIGVALACFIAFQQVGGTFAILGRVSSAGSFIALMASLYGAAGLVAGAMSGLAVRLVDGADTPGARTTVMIAGGIWLAAFASGGFFALQHTGPLPSGNGDIYSFDLSAFLVATSLALGVCLGLLAVYMIRSSVPRPGIRAVKIVTAFTAASGAAGVGAALAVMLIAGAPGIVRFAN</sequence>
<dbReference type="Pfam" id="PF13240">
    <property type="entry name" value="Zn_Ribbon_1"/>
    <property type="match status" value="1"/>
</dbReference>
<feature type="transmembrane region" description="Helical" evidence="1">
    <location>
        <begin position="52"/>
        <end position="75"/>
    </location>
</feature>
<comment type="caution">
    <text evidence="3">The sequence shown here is derived from an EMBL/GenBank/DDBJ whole genome shotgun (WGS) entry which is preliminary data.</text>
</comment>
<evidence type="ECO:0000313" key="4">
    <source>
        <dbReference type="Proteomes" id="UP000221168"/>
    </source>
</evidence>
<keyword evidence="1" id="KW-0472">Membrane</keyword>
<evidence type="ECO:0000259" key="2">
    <source>
        <dbReference type="Pfam" id="PF13240"/>
    </source>
</evidence>
<keyword evidence="1" id="KW-0812">Transmembrane</keyword>
<feature type="domain" description="Zinc-ribbon" evidence="2">
    <location>
        <begin position="8"/>
        <end position="30"/>
    </location>
</feature>
<feature type="transmembrane region" description="Helical" evidence="1">
    <location>
        <begin position="171"/>
        <end position="192"/>
    </location>
</feature>
<evidence type="ECO:0000256" key="1">
    <source>
        <dbReference type="SAM" id="Phobius"/>
    </source>
</evidence>
<dbReference type="InterPro" id="IPR026870">
    <property type="entry name" value="Zinc_ribbon_dom"/>
</dbReference>
<feature type="transmembrane region" description="Helical" evidence="1">
    <location>
        <begin position="204"/>
        <end position="229"/>
    </location>
</feature>
<feature type="transmembrane region" description="Helical" evidence="1">
    <location>
        <begin position="132"/>
        <end position="151"/>
    </location>
</feature>
<keyword evidence="1" id="KW-1133">Transmembrane helix</keyword>
<dbReference type="Proteomes" id="UP000221168">
    <property type="component" value="Unassembled WGS sequence"/>
</dbReference>
<protein>
    <recommendedName>
        <fullName evidence="2">Zinc-ribbon domain-containing protein</fullName>
    </recommendedName>
</protein>
<evidence type="ECO:0000313" key="3">
    <source>
        <dbReference type="EMBL" id="PHP68648.1"/>
    </source>
</evidence>
<dbReference type="AlphaFoldDB" id="A0A2G1QTW0"/>
<reference evidence="3 4" key="1">
    <citation type="submission" date="2017-10" db="EMBL/GenBank/DDBJ databases">
        <title>Sedimentibacterium mangrovi gen. nov., sp. nov., a novel member of family Phyllobacteriacea isolated from mangrove sediment.</title>
        <authorList>
            <person name="Liao H."/>
            <person name="Tian Y."/>
        </authorList>
    </citation>
    <scope>NUCLEOTIDE SEQUENCE [LARGE SCALE GENOMIC DNA]</scope>
    <source>
        <strain evidence="3 4">X9-2-2</strain>
    </source>
</reference>
<accession>A0A2G1QTW0</accession>
<proteinExistence type="predicted"/>
<gene>
    <name evidence="3" type="ORF">CSC94_01200</name>
</gene>
<dbReference type="RefSeq" id="WP_099302920.1">
    <property type="nucleotide sequence ID" value="NZ_PDVP01000001.1"/>
</dbReference>
<dbReference type="OrthoDB" id="9128717at2"/>
<name>A0A2G1QTW0_9HYPH</name>
<feature type="transmembrane region" description="Helical" evidence="1">
    <location>
        <begin position="95"/>
        <end position="120"/>
    </location>
</feature>
<keyword evidence="4" id="KW-1185">Reference proteome</keyword>
<organism evidence="3 4">
    <name type="scientific">Zhengella mangrovi</name>
    <dbReference type="NCBI Taxonomy" id="1982044"/>
    <lineage>
        <taxon>Bacteria</taxon>
        <taxon>Pseudomonadati</taxon>
        <taxon>Pseudomonadota</taxon>
        <taxon>Alphaproteobacteria</taxon>
        <taxon>Hyphomicrobiales</taxon>
        <taxon>Notoacmeibacteraceae</taxon>
        <taxon>Zhengella</taxon>
    </lineage>
</organism>